<dbReference type="PANTHER" id="PTHR46060">
    <property type="entry name" value="MARINER MOS1 TRANSPOSASE-LIKE PROTEIN"/>
    <property type="match status" value="1"/>
</dbReference>
<dbReference type="InterPro" id="IPR001888">
    <property type="entry name" value="Transposase_1"/>
</dbReference>
<organism evidence="1 2">
    <name type="scientific">Cordylochernes scorpioides</name>
    <dbReference type="NCBI Taxonomy" id="51811"/>
    <lineage>
        <taxon>Eukaryota</taxon>
        <taxon>Metazoa</taxon>
        <taxon>Ecdysozoa</taxon>
        <taxon>Arthropoda</taxon>
        <taxon>Chelicerata</taxon>
        <taxon>Arachnida</taxon>
        <taxon>Pseudoscorpiones</taxon>
        <taxon>Cheliferoidea</taxon>
        <taxon>Chernetidae</taxon>
        <taxon>Cordylochernes</taxon>
    </lineage>
</organism>
<dbReference type="EMBL" id="CP092881">
    <property type="protein sequence ID" value="UYV80645.1"/>
    <property type="molecule type" value="Genomic_DNA"/>
</dbReference>
<dbReference type="PANTHER" id="PTHR46060:SF1">
    <property type="entry name" value="MARINER MOS1 TRANSPOSASE-LIKE PROTEIN"/>
    <property type="match status" value="1"/>
</dbReference>
<dbReference type="Proteomes" id="UP001235939">
    <property type="component" value="Chromosome 19"/>
</dbReference>
<sequence length="189" mass="21756">MARRCNVLKNEGTGISVGDVACVLGHSNSDGPTGLTYIVHYNNPKRRATYEYPGRASSSTAKPDIHGEKIMLCIWWGQLGVVYYELLQPNERITGEAFIPRKLNFSIWSSNKHQRENVAKRCYLEVAISRGTIVCLDKSQVIFHRLKEIEMIRKVGNWVPYELKPRDVERHFFTCEQLLQRQKKKGVYA</sequence>
<dbReference type="Pfam" id="PF01359">
    <property type="entry name" value="Transposase_1"/>
    <property type="match status" value="1"/>
</dbReference>
<accession>A0ABY6LLQ6</accession>
<dbReference type="InterPro" id="IPR052709">
    <property type="entry name" value="Transposase-MT_Hybrid"/>
</dbReference>
<name>A0ABY6LLQ6_9ARAC</name>
<evidence type="ECO:0000313" key="2">
    <source>
        <dbReference type="Proteomes" id="UP001235939"/>
    </source>
</evidence>
<reference evidence="1 2" key="1">
    <citation type="submission" date="2022-01" db="EMBL/GenBank/DDBJ databases">
        <title>A chromosomal length assembly of Cordylochernes scorpioides.</title>
        <authorList>
            <person name="Zeh D."/>
            <person name="Zeh J."/>
        </authorList>
    </citation>
    <scope>NUCLEOTIDE SEQUENCE [LARGE SCALE GENOMIC DNA]</scope>
    <source>
        <strain evidence="1">IN4F17</strain>
        <tissue evidence="1">Whole Body</tissue>
    </source>
</reference>
<dbReference type="Gene3D" id="3.30.420.10">
    <property type="entry name" value="Ribonuclease H-like superfamily/Ribonuclease H"/>
    <property type="match status" value="1"/>
</dbReference>
<evidence type="ECO:0000313" key="1">
    <source>
        <dbReference type="EMBL" id="UYV80645.1"/>
    </source>
</evidence>
<gene>
    <name evidence="1" type="ORF">LAZ67_19001204</name>
</gene>
<dbReference type="InterPro" id="IPR036397">
    <property type="entry name" value="RNaseH_sf"/>
</dbReference>
<proteinExistence type="predicted"/>
<keyword evidence="2" id="KW-1185">Reference proteome</keyword>
<protein>
    <submittedName>
        <fullName evidence="1">Uncharacterized protein</fullName>
    </submittedName>
</protein>